<dbReference type="RefSeq" id="WP_315602965.1">
    <property type="nucleotide sequence ID" value="NZ_CP130318.1"/>
</dbReference>
<dbReference type="InterPro" id="IPR023203">
    <property type="entry name" value="TTHA0068_sf"/>
</dbReference>
<accession>A0AA96LBT2</accession>
<gene>
    <name evidence="1" type="ORF">MJA45_16255</name>
</gene>
<dbReference type="Pfam" id="PF03745">
    <property type="entry name" value="DUF309"/>
    <property type="match status" value="1"/>
</dbReference>
<dbReference type="Gene3D" id="1.10.3450.10">
    <property type="entry name" value="TTHA0068-like"/>
    <property type="match status" value="1"/>
</dbReference>
<name>A0AA96LBT2_9BACL</name>
<dbReference type="PANTHER" id="PTHR34796:SF1">
    <property type="entry name" value="EXPRESSED PROTEIN"/>
    <property type="match status" value="1"/>
</dbReference>
<dbReference type="SUPFAM" id="SSF140663">
    <property type="entry name" value="TTHA0068-like"/>
    <property type="match status" value="1"/>
</dbReference>
<dbReference type="Proteomes" id="UP001305702">
    <property type="component" value="Chromosome"/>
</dbReference>
<keyword evidence="2" id="KW-1185">Reference proteome</keyword>
<organism evidence="1 2">
    <name type="scientific">Paenibacillus aurantius</name>
    <dbReference type="NCBI Taxonomy" id="2918900"/>
    <lineage>
        <taxon>Bacteria</taxon>
        <taxon>Bacillati</taxon>
        <taxon>Bacillota</taxon>
        <taxon>Bacilli</taxon>
        <taxon>Bacillales</taxon>
        <taxon>Paenibacillaceae</taxon>
        <taxon>Paenibacillus</taxon>
    </lineage>
</organism>
<proteinExistence type="predicted"/>
<dbReference type="KEGG" id="paun:MJA45_16255"/>
<reference evidence="1 2" key="1">
    <citation type="submission" date="2022-02" db="EMBL/GenBank/DDBJ databases">
        <title>Paenibacillus sp. MBLB1776 Whole Genome Shotgun Sequencing.</title>
        <authorList>
            <person name="Hwang C.Y."/>
            <person name="Cho E.-S."/>
            <person name="Seo M.-J."/>
        </authorList>
    </citation>
    <scope>NUCLEOTIDE SEQUENCE [LARGE SCALE GENOMIC DNA]</scope>
    <source>
        <strain evidence="1 2">MBLB1776</strain>
    </source>
</reference>
<dbReference type="InterPro" id="IPR005500">
    <property type="entry name" value="DUF309"/>
</dbReference>
<dbReference type="AlphaFoldDB" id="A0AA96LBT2"/>
<evidence type="ECO:0000313" key="1">
    <source>
        <dbReference type="EMBL" id="WNQ09196.1"/>
    </source>
</evidence>
<sequence length="179" mass="20879">MGHYPEEYRAYLVYFHAERDYFECHEILEEYWKSNPQDPLAPAWVGLIQLAVGLYHERRSNTSGALKMLNGANSRLTEDALEKLGIEAGEFRRRLEERIRLIEEGSNLPYLDWNLPLADSDLLEECRKAALEKKAVWEAASNLENADLIHKHSRRDRSDVIRERLTSREAKSRQRGRIG</sequence>
<dbReference type="PANTHER" id="PTHR34796">
    <property type="entry name" value="EXPRESSED PROTEIN"/>
    <property type="match status" value="1"/>
</dbReference>
<protein>
    <submittedName>
        <fullName evidence="1">DUF309 domain-containing protein</fullName>
    </submittedName>
</protein>
<evidence type="ECO:0000313" key="2">
    <source>
        <dbReference type="Proteomes" id="UP001305702"/>
    </source>
</evidence>
<dbReference type="EMBL" id="CP130318">
    <property type="protein sequence ID" value="WNQ09196.1"/>
    <property type="molecule type" value="Genomic_DNA"/>
</dbReference>